<accession>A0ABY8ULL3</accession>
<evidence type="ECO:0000313" key="2">
    <source>
        <dbReference type="Proteomes" id="UP001244341"/>
    </source>
</evidence>
<dbReference type="EMBL" id="CP126221">
    <property type="protein sequence ID" value="WIA22240.1"/>
    <property type="molecule type" value="Genomic_DNA"/>
</dbReference>
<gene>
    <name evidence="1" type="ORF">OEZ85_004566</name>
</gene>
<proteinExistence type="predicted"/>
<organism evidence="1 2">
    <name type="scientific">Tetradesmus obliquus</name>
    <name type="common">Green alga</name>
    <name type="synonym">Acutodesmus obliquus</name>
    <dbReference type="NCBI Taxonomy" id="3088"/>
    <lineage>
        <taxon>Eukaryota</taxon>
        <taxon>Viridiplantae</taxon>
        <taxon>Chlorophyta</taxon>
        <taxon>core chlorophytes</taxon>
        <taxon>Chlorophyceae</taxon>
        <taxon>CS clade</taxon>
        <taxon>Sphaeropleales</taxon>
        <taxon>Scenedesmaceae</taxon>
        <taxon>Tetradesmus</taxon>
    </lineage>
</organism>
<reference evidence="1 2" key="1">
    <citation type="submission" date="2023-05" db="EMBL/GenBank/DDBJ databases">
        <title>A 100% complete, gapless, phased diploid assembly of the Scenedesmus obliquus UTEX 3031 genome.</title>
        <authorList>
            <person name="Biondi T.C."/>
            <person name="Hanschen E.R."/>
            <person name="Kwon T."/>
            <person name="Eng W."/>
            <person name="Kruse C.P.S."/>
            <person name="Koehler S.I."/>
            <person name="Kunde Y."/>
            <person name="Gleasner C.D."/>
            <person name="You Mak K.T."/>
            <person name="Polle J."/>
            <person name="Hovde B.T."/>
            <person name="Starkenburg S.R."/>
        </authorList>
    </citation>
    <scope>NUCLEOTIDE SEQUENCE [LARGE SCALE GENOMIC DNA]</scope>
    <source>
        <strain evidence="1 2">DOE0152z</strain>
    </source>
</reference>
<evidence type="ECO:0000313" key="1">
    <source>
        <dbReference type="EMBL" id="WIA22240.1"/>
    </source>
</evidence>
<keyword evidence="2" id="KW-1185">Reference proteome</keyword>
<protein>
    <recommendedName>
        <fullName evidence="3">ASCH domain-containing protein</fullName>
    </recommendedName>
</protein>
<dbReference type="Proteomes" id="UP001244341">
    <property type="component" value="Chromosome 14b"/>
</dbReference>
<sequence length="154" mass="17092">MQPAALGLELKERWCKKLLQGEKKLELRRYAIPEEFLDQPVYLLSTPDGHEGQSTLPPETMPAAHPGVSIAGTVTFSGQVVYSSYEQWLGDVALHCVDPDTPYSWQPGITKEMFGWQIASVQSAAAPQPVPAMRRVLSSWFKVLEVQGAEQPLQ</sequence>
<dbReference type="Gene3D" id="2.30.130.30">
    <property type="entry name" value="Hypothetical protein"/>
    <property type="match status" value="1"/>
</dbReference>
<evidence type="ECO:0008006" key="3">
    <source>
        <dbReference type="Google" id="ProtNLM"/>
    </source>
</evidence>
<name>A0ABY8ULL3_TETOB</name>
<dbReference type="SUPFAM" id="SSF88697">
    <property type="entry name" value="PUA domain-like"/>
    <property type="match status" value="1"/>
</dbReference>
<dbReference type="InterPro" id="IPR015947">
    <property type="entry name" value="PUA-like_sf"/>
</dbReference>